<organism evidence="1 2">
    <name type="scientific">Pseudomonas nitroreducens</name>
    <dbReference type="NCBI Taxonomy" id="46680"/>
    <lineage>
        <taxon>Bacteria</taxon>
        <taxon>Pseudomonadati</taxon>
        <taxon>Pseudomonadota</taxon>
        <taxon>Gammaproteobacteria</taxon>
        <taxon>Pseudomonadales</taxon>
        <taxon>Pseudomonadaceae</taxon>
        <taxon>Pseudomonas</taxon>
    </lineage>
</organism>
<dbReference type="GO" id="GO:0003677">
    <property type="term" value="F:DNA binding"/>
    <property type="evidence" value="ECO:0007669"/>
    <property type="project" value="InterPro"/>
</dbReference>
<dbReference type="Proteomes" id="UP000501063">
    <property type="component" value="Chromosome"/>
</dbReference>
<dbReference type="RefSeq" id="WP_024767113.1">
    <property type="nucleotide sequence ID" value="NZ_CP049140.1"/>
</dbReference>
<evidence type="ECO:0000313" key="2">
    <source>
        <dbReference type="Proteomes" id="UP000501063"/>
    </source>
</evidence>
<dbReference type="EMBL" id="CP049140">
    <property type="protein sequence ID" value="QIE86973.1"/>
    <property type="molecule type" value="Genomic_DNA"/>
</dbReference>
<dbReference type="InterPro" id="IPR010982">
    <property type="entry name" value="Lambda_DNA-bd_dom_sf"/>
</dbReference>
<dbReference type="AlphaFoldDB" id="A0A6G6IVK3"/>
<protein>
    <submittedName>
        <fullName evidence="1">Helix-turn-helix domain-containing protein</fullName>
    </submittedName>
</protein>
<dbReference type="Pfam" id="PF15943">
    <property type="entry name" value="YdaS_toxin"/>
    <property type="match status" value="1"/>
</dbReference>
<reference evidence="1 2" key="1">
    <citation type="submission" date="2020-02" db="EMBL/GenBank/DDBJ databases">
        <title>Integrative conjugative elements (ICEs) and plasmids drive adaptation of Pseudomonas nitroreducens strain HBP1 to wastewater environment.</title>
        <authorList>
            <person name="Sentchilo V."/>
            <person name="Carraro N."/>
            <person name="Bertelli C."/>
            <person name="van der Meer J.R."/>
        </authorList>
    </citation>
    <scope>NUCLEOTIDE SEQUENCE [LARGE SCALE GENOMIC DNA]</scope>
    <source>
        <strain evidence="1 2">HBP1</strain>
    </source>
</reference>
<sequence>MSPTHEMREALTEAVAAAGGQVGFALALTTPDRPVSQQIVSYWAKRGYLPAELVIRAELKIGVSRYRLRPDVFCIPQDLSPLVA</sequence>
<gene>
    <name evidence="1" type="ORF">G5B91_12140</name>
</gene>
<dbReference type="InterPro" id="IPR031856">
    <property type="entry name" value="YdaS_toxin-like"/>
</dbReference>
<dbReference type="KEGG" id="pnt:G5B91_12140"/>
<proteinExistence type="predicted"/>
<accession>A0A6G6IVK3</accession>
<evidence type="ECO:0000313" key="1">
    <source>
        <dbReference type="EMBL" id="QIE86973.1"/>
    </source>
</evidence>
<name>A0A6G6IVK3_PSENT</name>
<dbReference type="Gene3D" id="1.10.260.40">
    <property type="entry name" value="lambda repressor-like DNA-binding domains"/>
    <property type="match status" value="1"/>
</dbReference>